<organism evidence="2 3">
    <name type="scientific">Tunisvirus fontaine2</name>
    <dbReference type="NCBI Taxonomy" id="1421067"/>
    <lineage>
        <taxon>Viruses</taxon>
        <taxon>Varidnaviria</taxon>
        <taxon>Bamfordvirae</taxon>
        <taxon>Nucleocytoviricota</taxon>
        <taxon>Megaviricetes</taxon>
        <taxon>Pimascovirales</taxon>
        <taxon>Pimascovirales incertae sedis</taxon>
        <taxon>Marseilleviridae</taxon>
        <taxon>Losannavirus</taxon>
        <taxon>Losannavirus tunisense</taxon>
    </lineage>
</organism>
<dbReference type="EMBL" id="KF483846">
    <property type="protein sequence ID" value="AHC55052.1"/>
    <property type="molecule type" value="Genomic_DNA"/>
</dbReference>
<reference evidence="2 3" key="1">
    <citation type="journal article" date="2014" name="Arch. Virol.">
        <title>Complete genome sequence of Tunisvirus, a new member of the proposed family Marseilleviridae.</title>
        <authorList>
            <person name="Aherfi S."/>
            <person name="Boughalmi M."/>
            <person name="Pagnier I."/>
            <person name="Fournous G."/>
            <person name="La Scola B."/>
            <person name="Raoult D."/>
            <person name="Colson P."/>
        </authorList>
    </citation>
    <scope>NUCLEOTIDE SEQUENCE [LARGE SCALE GENOMIC DNA]</scope>
    <source>
        <strain evidence="2 3">U484</strain>
    </source>
</reference>
<dbReference type="CDD" id="cd14686">
    <property type="entry name" value="bZIP"/>
    <property type="match status" value="1"/>
</dbReference>
<evidence type="ECO:0000256" key="1">
    <source>
        <dbReference type="SAM" id="Coils"/>
    </source>
</evidence>
<evidence type="ECO:0000313" key="3">
    <source>
        <dbReference type="Proteomes" id="UP000232615"/>
    </source>
</evidence>
<feature type="coiled-coil region" evidence="1">
    <location>
        <begin position="93"/>
        <end position="120"/>
    </location>
</feature>
<dbReference type="Proteomes" id="UP000232615">
    <property type="component" value="Segment"/>
</dbReference>
<keyword evidence="3" id="KW-1185">Reference proteome</keyword>
<protein>
    <submittedName>
        <fullName evidence="2">Uncharacterized protein</fullName>
    </submittedName>
</protein>
<keyword evidence="1" id="KW-0175">Coiled coil</keyword>
<proteinExistence type="predicted"/>
<sequence>MEENLKSYISQKFRIDKSRLFVKRVNALTASGEECWKTLFFDGHVLCCWTEYVEKETGKLLFYDCDDNDHSGNPPFLFLGQSPNYPLLLGELIQTLEKENERLTERVEKLREKNRKLKYAPGEKGALGAQTHFESLQ</sequence>
<evidence type="ECO:0000313" key="2">
    <source>
        <dbReference type="EMBL" id="AHC55052.1"/>
    </source>
</evidence>
<name>V9SH04_9VIRU</name>
<gene>
    <name evidence="2" type="ORF">TNS_ORF334</name>
</gene>
<accession>V9SH04</accession>